<organism evidence="2 3">
    <name type="scientific">Conoideocrella luteorostrata</name>
    <dbReference type="NCBI Taxonomy" id="1105319"/>
    <lineage>
        <taxon>Eukaryota</taxon>
        <taxon>Fungi</taxon>
        <taxon>Dikarya</taxon>
        <taxon>Ascomycota</taxon>
        <taxon>Pezizomycotina</taxon>
        <taxon>Sordariomycetes</taxon>
        <taxon>Hypocreomycetidae</taxon>
        <taxon>Hypocreales</taxon>
        <taxon>Clavicipitaceae</taxon>
        <taxon>Conoideocrella</taxon>
    </lineage>
</organism>
<reference evidence="2" key="1">
    <citation type="submission" date="2023-06" db="EMBL/GenBank/DDBJ databases">
        <title>Conoideocrella luteorostrata (Hypocreales: Clavicipitaceae), a potential biocontrol fungus for elongate hemlock scale in United States Christmas tree production areas.</title>
        <authorList>
            <person name="Barrett H."/>
            <person name="Lovett B."/>
            <person name="Macias A.M."/>
            <person name="Stajich J.E."/>
            <person name="Kasson M.T."/>
        </authorList>
    </citation>
    <scope>NUCLEOTIDE SEQUENCE</scope>
    <source>
        <strain evidence="2">ARSEF 14590</strain>
    </source>
</reference>
<gene>
    <name evidence="2" type="ORF">QQS21_000583</name>
</gene>
<keyword evidence="3" id="KW-1185">Reference proteome</keyword>
<dbReference type="EMBL" id="JASWJB010000005">
    <property type="protein sequence ID" value="KAK2616540.1"/>
    <property type="molecule type" value="Genomic_DNA"/>
</dbReference>
<evidence type="ECO:0000256" key="1">
    <source>
        <dbReference type="SAM" id="SignalP"/>
    </source>
</evidence>
<name>A0AAJ0CZQ0_9HYPO</name>
<dbReference type="AlphaFoldDB" id="A0AAJ0CZQ0"/>
<sequence>MRFEVFIGAAISFLVYKVRAGDAAGAAVQSLNPSEILTSINTIGNISSETRDLFEDVKLYKNTKLIPKALNNLQEFITTALNTNSFIQKSDRPSFTEETQDSICVNFAIVSPCRSNINLQIRSKTLNVTNQFISVLQELEESIINASDAVGSSPFKAPIGATSRIIEPTVENLVFSITTIVPDCAWQFESAQESLKETLGRAVQTYKSVQTRKA</sequence>
<protein>
    <submittedName>
        <fullName evidence="2">Uncharacterized protein</fullName>
    </submittedName>
</protein>
<feature type="chain" id="PRO_5042516244" evidence="1">
    <location>
        <begin position="21"/>
        <end position="214"/>
    </location>
</feature>
<dbReference type="Proteomes" id="UP001251528">
    <property type="component" value="Unassembled WGS sequence"/>
</dbReference>
<comment type="caution">
    <text evidence="2">The sequence shown here is derived from an EMBL/GenBank/DDBJ whole genome shotgun (WGS) entry which is preliminary data.</text>
</comment>
<accession>A0AAJ0CZQ0</accession>
<evidence type="ECO:0000313" key="2">
    <source>
        <dbReference type="EMBL" id="KAK2616540.1"/>
    </source>
</evidence>
<proteinExistence type="predicted"/>
<keyword evidence="1" id="KW-0732">Signal</keyword>
<evidence type="ECO:0000313" key="3">
    <source>
        <dbReference type="Proteomes" id="UP001251528"/>
    </source>
</evidence>
<feature type="signal peptide" evidence="1">
    <location>
        <begin position="1"/>
        <end position="20"/>
    </location>
</feature>